<evidence type="ECO:0000256" key="6">
    <source>
        <dbReference type="ARBA" id="ARBA00022989"/>
    </source>
</evidence>
<keyword evidence="4 10" id="KW-1003">Cell membrane</keyword>
<gene>
    <name evidence="10 11" type="primary">mscL</name>
    <name evidence="11" type="ORF">A21D_00324</name>
    <name evidence="12" type="ORF">V2W34_16305</name>
</gene>
<keyword evidence="14" id="KW-1185">Reference proteome</keyword>
<dbReference type="PANTHER" id="PTHR30266">
    <property type="entry name" value="MECHANOSENSITIVE CHANNEL MSCL"/>
    <property type="match status" value="1"/>
</dbReference>
<evidence type="ECO:0000313" key="11">
    <source>
        <dbReference type="EMBL" id="AUJ23437.1"/>
    </source>
</evidence>
<dbReference type="InterPro" id="IPR019823">
    <property type="entry name" value="Mechanosensitive_channel_CS"/>
</dbReference>
<dbReference type="EMBL" id="CP018622">
    <property type="protein sequence ID" value="AUJ23437.1"/>
    <property type="molecule type" value="Genomic_DNA"/>
</dbReference>
<evidence type="ECO:0000313" key="14">
    <source>
        <dbReference type="Proteomes" id="UP001356080"/>
    </source>
</evidence>
<feature type="transmembrane region" description="Helical" evidence="10">
    <location>
        <begin position="64"/>
        <end position="87"/>
    </location>
</feature>
<dbReference type="PROSITE" id="PS01327">
    <property type="entry name" value="MSCL"/>
    <property type="match status" value="1"/>
</dbReference>
<proteinExistence type="inferred from homology"/>
<accession>A0A2K9IUK3</accession>
<dbReference type="Proteomes" id="UP000234237">
    <property type="component" value="Chromosome"/>
</dbReference>
<organism evidence="11 13">
    <name type="scientific">Virgibacillus dokdonensis</name>
    <dbReference type="NCBI Taxonomy" id="302167"/>
    <lineage>
        <taxon>Bacteria</taxon>
        <taxon>Bacillati</taxon>
        <taxon>Bacillota</taxon>
        <taxon>Bacilli</taxon>
        <taxon>Bacillales</taxon>
        <taxon>Bacillaceae</taxon>
        <taxon>Virgibacillus</taxon>
    </lineage>
</organism>
<evidence type="ECO:0000256" key="5">
    <source>
        <dbReference type="ARBA" id="ARBA00022692"/>
    </source>
</evidence>
<comment type="subunit">
    <text evidence="10">Homopentamer.</text>
</comment>
<dbReference type="Proteomes" id="UP001356080">
    <property type="component" value="Unassembled WGS sequence"/>
</dbReference>
<dbReference type="NCBIfam" id="NF001843">
    <property type="entry name" value="PRK00567.1-4"/>
    <property type="match status" value="1"/>
</dbReference>
<dbReference type="SUPFAM" id="SSF81330">
    <property type="entry name" value="Gated mechanosensitive channel"/>
    <property type="match status" value="1"/>
</dbReference>
<evidence type="ECO:0000256" key="4">
    <source>
        <dbReference type="ARBA" id="ARBA00022475"/>
    </source>
</evidence>
<evidence type="ECO:0000256" key="10">
    <source>
        <dbReference type="HAMAP-Rule" id="MF_00115"/>
    </source>
</evidence>
<dbReference type="InterPro" id="IPR001185">
    <property type="entry name" value="MS_channel"/>
</dbReference>
<reference evidence="11" key="1">
    <citation type="submission" date="2016-11" db="EMBL/GenBank/DDBJ databases">
        <title>Complete genome sequence of Virgibacillus dokdonensis 21D, a halophilic bacterium isolated from the deep hypersaline anoxic basin Discovery in the Mediterranean Sea.</title>
        <authorList>
            <person name="Zeaiter Z."/>
            <person name="Booth J.M."/>
            <person name="Prosdocimi E.M."/>
            <person name="Mapelli F."/>
            <person name="Fusi M."/>
            <person name="Daffonchio D."/>
            <person name="Borin S."/>
            <person name="Crotti E."/>
        </authorList>
    </citation>
    <scope>NUCLEOTIDE SEQUENCE</scope>
    <source>
        <strain evidence="11">21D</strain>
    </source>
</reference>
<sequence>MWKDFKEFAFKGNVVDLAVAVVIGAAFSAIVTSLVENMITPFIGIIMNGIDFSNLSFTYKSATINYGLFIQSIVDFFIVAGSIFLFIRLLMKFKRKKEEDPVEEVLEVNAQEELLKEIRDLLKAQGNNK</sequence>
<dbReference type="PANTHER" id="PTHR30266:SF2">
    <property type="entry name" value="LARGE-CONDUCTANCE MECHANOSENSITIVE CHANNEL"/>
    <property type="match status" value="1"/>
</dbReference>
<keyword evidence="8 10" id="KW-0472">Membrane</keyword>
<comment type="function">
    <text evidence="10">Channel that opens in response to stretch forces in the membrane lipid bilayer. May participate in the regulation of osmotic pressure changes within the cell.</text>
</comment>
<comment type="subcellular location">
    <subcellularLocation>
        <location evidence="1 10">Cell membrane</location>
        <topology evidence="1 10">Multi-pass membrane protein</topology>
    </subcellularLocation>
</comment>
<evidence type="ECO:0000256" key="8">
    <source>
        <dbReference type="ARBA" id="ARBA00023136"/>
    </source>
</evidence>
<evidence type="ECO:0000256" key="1">
    <source>
        <dbReference type="ARBA" id="ARBA00004651"/>
    </source>
</evidence>
<dbReference type="EMBL" id="JAZHPM010000034">
    <property type="protein sequence ID" value="MEF2293564.1"/>
    <property type="molecule type" value="Genomic_DNA"/>
</dbReference>
<evidence type="ECO:0000256" key="9">
    <source>
        <dbReference type="ARBA" id="ARBA00023303"/>
    </source>
</evidence>
<dbReference type="HAMAP" id="MF_00115">
    <property type="entry name" value="MscL"/>
    <property type="match status" value="1"/>
</dbReference>
<dbReference type="Gene3D" id="1.10.1200.120">
    <property type="entry name" value="Large-conductance mechanosensitive channel, MscL, domain 1"/>
    <property type="match status" value="1"/>
</dbReference>
<keyword evidence="9 10" id="KW-0407">Ion channel</keyword>
<keyword evidence="3 10" id="KW-0813">Transport</keyword>
<dbReference type="InterPro" id="IPR036019">
    <property type="entry name" value="MscL_channel"/>
</dbReference>
<comment type="similarity">
    <text evidence="2 10">Belongs to the MscL family.</text>
</comment>
<dbReference type="InterPro" id="IPR037673">
    <property type="entry name" value="MSC/AndL"/>
</dbReference>
<dbReference type="Pfam" id="PF01741">
    <property type="entry name" value="MscL"/>
    <property type="match status" value="1"/>
</dbReference>
<dbReference type="PRINTS" id="PR01264">
    <property type="entry name" value="MECHCHANNEL"/>
</dbReference>
<reference evidence="12 14" key="3">
    <citation type="submission" date="2024-01" db="EMBL/GenBank/DDBJ databases">
        <title>Survival strategy associated with biotechnological potential of Virgibacillus dokdonensis T4.6 isolated from salt-fermented shrimp paste.</title>
        <authorList>
            <person name="Doan T.V."/>
            <person name="Quach N.T."/>
            <person name="Phi Q.-T."/>
        </authorList>
    </citation>
    <scope>NUCLEOTIDE SEQUENCE [LARGE SCALE GENOMIC DNA]</scope>
    <source>
        <strain evidence="12 14">T4.6</strain>
    </source>
</reference>
<keyword evidence="6 10" id="KW-1133">Transmembrane helix</keyword>
<keyword evidence="5 10" id="KW-0812">Transmembrane</keyword>
<dbReference type="GO" id="GO:0005886">
    <property type="term" value="C:plasma membrane"/>
    <property type="evidence" value="ECO:0007669"/>
    <property type="project" value="UniProtKB-SubCell"/>
</dbReference>
<name>A0A2K9IUK3_9BACI</name>
<protein>
    <recommendedName>
        <fullName evidence="10">Large-conductance mechanosensitive channel</fullName>
    </recommendedName>
</protein>
<evidence type="ECO:0000313" key="12">
    <source>
        <dbReference type="EMBL" id="MEF2293564.1"/>
    </source>
</evidence>
<evidence type="ECO:0000313" key="13">
    <source>
        <dbReference type="Proteomes" id="UP000234237"/>
    </source>
</evidence>
<dbReference type="KEGG" id="vpn:A21D_00324"/>
<dbReference type="NCBIfam" id="TIGR00220">
    <property type="entry name" value="mscL"/>
    <property type="match status" value="1"/>
</dbReference>
<dbReference type="AlphaFoldDB" id="A0A2K9IUK3"/>
<dbReference type="STRING" id="302167.GCA_900166595_03201"/>
<dbReference type="GO" id="GO:0008381">
    <property type="term" value="F:mechanosensitive monoatomic ion channel activity"/>
    <property type="evidence" value="ECO:0007669"/>
    <property type="project" value="UniProtKB-UniRule"/>
</dbReference>
<dbReference type="RefSeq" id="WP_101932465.1">
    <property type="nucleotide sequence ID" value="NZ_CP018622.1"/>
</dbReference>
<evidence type="ECO:0000256" key="3">
    <source>
        <dbReference type="ARBA" id="ARBA00022448"/>
    </source>
</evidence>
<reference evidence="13" key="2">
    <citation type="submission" date="2016-11" db="EMBL/GenBank/DDBJ databases">
        <title>Complete genome sequence of Virgibacillus pantothenticus 21D, a halophilic bacterium isolated from the deep hypersaline anoxic basin Discovery in the Mediterranean Sea.</title>
        <authorList>
            <person name="Zeaiter Z."/>
            <person name="Booth J.M."/>
            <person name="Prosdocimi E.M."/>
            <person name="Mapelli F."/>
            <person name="Fusi M."/>
            <person name="Daffonchio D."/>
            <person name="Borin S."/>
            <person name="Crotti E."/>
        </authorList>
    </citation>
    <scope>NUCLEOTIDE SEQUENCE [LARGE SCALE GENOMIC DNA]</scope>
    <source>
        <strain evidence="13">21D</strain>
    </source>
</reference>
<feature type="transmembrane region" description="Helical" evidence="10">
    <location>
        <begin position="12"/>
        <end position="35"/>
    </location>
</feature>
<evidence type="ECO:0000256" key="2">
    <source>
        <dbReference type="ARBA" id="ARBA00007254"/>
    </source>
</evidence>
<dbReference type="NCBIfam" id="NF010560">
    <property type="entry name" value="PRK13955.1"/>
    <property type="match status" value="1"/>
</dbReference>
<keyword evidence="7 10" id="KW-0406">Ion transport</keyword>
<evidence type="ECO:0000256" key="7">
    <source>
        <dbReference type="ARBA" id="ARBA00023065"/>
    </source>
</evidence>